<evidence type="ECO:0000313" key="2">
    <source>
        <dbReference type="EMBL" id="KPA88623.1"/>
    </source>
</evidence>
<gene>
    <name evidence="2" type="ORF">PF66_04989</name>
</gene>
<organism evidence="2 3">
    <name type="scientific">Pseudomonas asplenii</name>
    <dbReference type="NCBI Taxonomy" id="53407"/>
    <lineage>
        <taxon>Bacteria</taxon>
        <taxon>Pseudomonadati</taxon>
        <taxon>Pseudomonadota</taxon>
        <taxon>Gammaproteobacteria</taxon>
        <taxon>Pseudomonadales</taxon>
        <taxon>Pseudomonadaceae</taxon>
        <taxon>Pseudomonas</taxon>
    </lineage>
</organism>
<comment type="caution">
    <text evidence="2">The sequence shown here is derived from an EMBL/GenBank/DDBJ whole genome shotgun (WGS) entry which is preliminary data.</text>
</comment>
<dbReference type="OrthoDB" id="7028560at2"/>
<keyword evidence="3" id="KW-1185">Reference proteome</keyword>
<reference evidence="2 3" key="1">
    <citation type="journal article" date="2015" name="PLoS ONE">
        <title>Rice-Infecting Pseudomonas Genomes Are Highly Accessorized and Harbor Multiple Putative Virulence Mechanisms to Cause Sheath Brown Rot.</title>
        <authorList>
            <person name="Quibod I.L."/>
            <person name="Grande G."/>
            <person name="Oreiro E.G."/>
            <person name="Borja F.N."/>
            <person name="Dossa G.S."/>
            <person name="Mauleon R."/>
            <person name="Cruz C.V."/>
            <person name="Oliva R."/>
        </authorList>
    </citation>
    <scope>NUCLEOTIDE SEQUENCE [LARGE SCALE GENOMIC DNA]</scope>
    <source>
        <strain evidence="2 3">IRRI 6609</strain>
    </source>
</reference>
<keyword evidence="1" id="KW-0812">Transmembrane</keyword>
<accession>A0A0M9GDX8</accession>
<evidence type="ECO:0000313" key="3">
    <source>
        <dbReference type="Proteomes" id="UP000037931"/>
    </source>
</evidence>
<dbReference type="AlphaFoldDB" id="A0A0M9GDX8"/>
<keyword evidence="1" id="KW-1133">Transmembrane helix</keyword>
<sequence length="98" mass="9526">MEFISLLIQLVSGAVGGNIAGAATDKYSLGPWFNSLAGGIGGVVLSQVLSVITNGSFGGDVGNLDLSSIASGIASGGVGGAILSLVAGFIKAKLSRSE</sequence>
<dbReference type="Proteomes" id="UP000037931">
    <property type="component" value="Unassembled WGS sequence"/>
</dbReference>
<evidence type="ECO:0000256" key="1">
    <source>
        <dbReference type="SAM" id="Phobius"/>
    </source>
</evidence>
<protein>
    <recommendedName>
        <fullName evidence="4">DNA methyltransferase</fullName>
    </recommendedName>
</protein>
<evidence type="ECO:0008006" key="4">
    <source>
        <dbReference type="Google" id="ProtNLM"/>
    </source>
</evidence>
<feature type="transmembrane region" description="Helical" evidence="1">
    <location>
        <begin position="69"/>
        <end position="90"/>
    </location>
</feature>
<proteinExistence type="predicted"/>
<keyword evidence="1" id="KW-0472">Membrane</keyword>
<name>A0A0M9GDX8_9PSED</name>
<dbReference type="PATRIC" id="fig|50340.43.peg.2293"/>
<dbReference type="RefSeq" id="WP_054061538.1">
    <property type="nucleotide sequence ID" value="NZ_JAQMZR010000001.1"/>
</dbReference>
<dbReference type="EMBL" id="JSYZ01000019">
    <property type="protein sequence ID" value="KPA88623.1"/>
    <property type="molecule type" value="Genomic_DNA"/>
</dbReference>